<keyword evidence="4" id="KW-0720">Serine protease</keyword>
<comment type="caution">
    <text evidence="5">Lacks conserved residue(s) required for the propagation of feature annotation.</text>
</comment>
<dbReference type="PROSITE" id="PS51892">
    <property type="entry name" value="SUBTILASE"/>
    <property type="match status" value="1"/>
</dbReference>
<dbReference type="SUPFAM" id="SSF52743">
    <property type="entry name" value="Subtilisin-like"/>
    <property type="match status" value="1"/>
</dbReference>
<dbReference type="InterPro" id="IPR036852">
    <property type="entry name" value="Peptidase_S8/S53_dom_sf"/>
</dbReference>
<dbReference type="InterPro" id="IPR041438">
    <property type="entry name" value="CBM64"/>
</dbReference>
<dbReference type="InterPro" id="IPR000209">
    <property type="entry name" value="Peptidase_S8/S53_dom"/>
</dbReference>
<dbReference type="Pfam" id="PF00082">
    <property type="entry name" value="Peptidase_S8"/>
    <property type="match status" value="1"/>
</dbReference>
<keyword evidence="2" id="KW-0645">Protease</keyword>
<dbReference type="Proteomes" id="UP000075260">
    <property type="component" value="Unassembled WGS sequence"/>
</dbReference>
<gene>
    <name evidence="8" type="ORF">BE15_35260</name>
</gene>
<proteinExistence type="inferred from homology"/>
<dbReference type="InterPro" id="IPR050131">
    <property type="entry name" value="Peptidase_S8_subtilisin-like"/>
</dbReference>
<dbReference type="PROSITE" id="PS00137">
    <property type="entry name" value="SUBTILASE_HIS"/>
    <property type="match status" value="1"/>
</dbReference>
<feature type="domain" description="Carbohydrate-binding module 64" evidence="7">
    <location>
        <begin position="560"/>
        <end position="632"/>
    </location>
</feature>
<evidence type="ECO:0000256" key="2">
    <source>
        <dbReference type="ARBA" id="ARBA00022670"/>
    </source>
</evidence>
<dbReference type="PANTHER" id="PTHR43806">
    <property type="entry name" value="PEPTIDASE S8"/>
    <property type="match status" value="1"/>
</dbReference>
<keyword evidence="3" id="KW-0378">Hydrolase</keyword>
<dbReference type="Gene3D" id="3.40.50.200">
    <property type="entry name" value="Peptidase S8/S53 domain"/>
    <property type="match status" value="1"/>
</dbReference>
<evidence type="ECO:0000256" key="1">
    <source>
        <dbReference type="ARBA" id="ARBA00011073"/>
    </source>
</evidence>
<organism evidence="8 9">
    <name type="scientific">Sorangium cellulosum</name>
    <name type="common">Polyangium cellulosum</name>
    <dbReference type="NCBI Taxonomy" id="56"/>
    <lineage>
        <taxon>Bacteria</taxon>
        <taxon>Pseudomonadati</taxon>
        <taxon>Myxococcota</taxon>
        <taxon>Polyangia</taxon>
        <taxon>Polyangiales</taxon>
        <taxon>Polyangiaceae</taxon>
        <taxon>Sorangium</taxon>
    </lineage>
</organism>
<evidence type="ECO:0000259" key="7">
    <source>
        <dbReference type="Pfam" id="PF18666"/>
    </source>
</evidence>
<dbReference type="GO" id="GO:0004252">
    <property type="term" value="F:serine-type endopeptidase activity"/>
    <property type="evidence" value="ECO:0007669"/>
    <property type="project" value="InterPro"/>
</dbReference>
<evidence type="ECO:0008006" key="10">
    <source>
        <dbReference type="Google" id="ProtNLM"/>
    </source>
</evidence>
<protein>
    <recommendedName>
        <fullName evidence="10">Peptidase S8/S53 domain-containing protein</fullName>
    </recommendedName>
</protein>
<evidence type="ECO:0000256" key="5">
    <source>
        <dbReference type="PROSITE-ProRule" id="PRU01240"/>
    </source>
</evidence>
<comment type="caution">
    <text evidence="8">The sequence shown here is derived from an EMBL/GenBank/DDBJ whole genome shotgun (WGS) entry which is preliminary data.</text>
</comment>
<reference evidence="8 9" key="1">
    <citation type="submission" date="2014-02" db="EMBL/GenBank/DDBJ databases">
        <title>The small core and large imbalanced accessory genome model reveals a collaborative survival strategy of Sorangium cellulosum strains in nature.</title>
        <authorList>
            <person name="Han K."/>
            <person name="Peng R."/>
            <person name="Blom J."/>
            <person name="Li Y.-Z."/>
        </authorList>
    </citation>
    <scope>NUCLEOTIDE SEQUENCE [LARGE SCALE GENOMIC DNA]</scope>
    <source>
        <strain evidence="8 9">So0008-312</strain>
    </source>
</reference>
<evidence type="ECO:0000259" key="6">
    <source>
        <dbReference type="Pfam" id="PF00082"/>
    </source>
</evidence>
<dbReference type="EMBL" id="JEMA01000946">
    <property type="protein sequence ID" value="KYF64021.1"/>
    <property type="molecule type" value="Genomic_DNA"/>
</dbReference>
<feature type="domain" description="Peptidase S8/S53" evidence="6">
    <location>
        <begin position="264"/>
        <end position="507"/>
    </location>
</feature>
<dbReference type="GO" id="GO:0006508">
    <property type="term" value="P:proteolysis"/>
    <property type="evidence" value="ECO:0007669"/>
    <property type="project" value="UniProtKB-KW"/>
</dbReference>
<dbReference type="InterPro" id="IPR022398">
    <property type="entry name" value="Peptidase_S8_His-AS"/>
</dbReference>
<name>A0A150Q7S8_SORCE</name>
<dbReference type="Pfam" id="PF18666">
    <property type="entry name" value="CBM64"/>
    <property type="match status" value="1"/>
</dbReference>
<dbReference type="AlphaFoldDB" id="A0A150Q7S8"/>
<accession>A0A150Q7S8</accession>
<evidence type="ECO:0000313" key="8">
    <source>
        <dbReference type="EMBL" id="KYF64021.1"/>
    </source>
</evidence>
<sequence>MHAVLLGISASAWGCGDAEPVAEDSAPLVVSGPASAPSRGLRAVPDKAQASSWIPSDVSDVRVVIKFHEGTGVRLRGSLLSSDGLGVLSSAANGLDADQLQRDLGSIAALLSRRSIAVEPLFPLPEARLSSLKSNGERRSASRLPELSLYFDAPWSGGSRSALVELVEALNAHASVEIAYVQPKPELATAAPEASAGLVALDANTPDFTSLQGYVNSDANGMGVAEARALPGGRGEDVRIIDVEQFWIADHEDLPAPFFYAPASGSGDASHGTAVAGVIVAQENGFGVTGVAPLAGVGYSSWVDIGVAPAIAQAAAQLDAGDVVLIEVHAPGPTTTTCGCNQGQCNYLPMEFWPAEFDAIQTATANGIVVVEAAGNGSVDLDHPTYAGAFDRSVRDSGALVVGASLSSSRGPTCYSNSGGRVDVHAWGQDVVTTGGSGDLYSGTLGERDRYTAGFAGTSSASAVVSGAVAVVQGVAQQASGPLTPQALRDLLVNTGKPQQDELSREIGPLPDLAAAAPLVADPGSCGDNVCSALESCQSCEVDCGPCSTCVPSGCEAAAHVTVPYVNNGPINTCVFFDAANSNMQSWNMATVELNGVSFLNTWVSPSSFPPACDGGYYLRLVGDFAWSHVEVN</sequence>
<comment type="similarity">
    <text evidence="1 5">Belongs to the peptidase S8 family.</text>
</comment>
<evidence type="ECO:0000256" key="4">
    <source>
        <dbReference type="ARBA" id="ARBA00022825"/>
    </source>
</evidence>
<evidence type="ECO:0000256" key="3">
    <source>
        <dbReference type="ARBA" id="ARBA00022801"/>
    </source>
</evidence>
<evidence type="ECO:0000313" key="9">
    <source>
        <dbReference type="Proteomes" id="UP000075260"/>
    </source>
</evidence>
<dbReference type="PANTHER" id="PTHR43806:SF11">
    <property type="entry name" value="CEREVISIN-RELATED"/>
    <property type="match status" value="1"/>
</dbReference>